<dbReference type="Gene3D" id="3.40.50.720">
    <property type="entry name" value="NAD(P)-binding Rossmann-like Domain"/>
    <property type="match status" value="1"/>
</dbReference>
<feature type="binding site" evidence="7">
    <location>
        <begin position="40"/>
        <end position="45"/>
    </location>
    <ligand>
        <name>ATP</name>
        <dbReference type="ChEBI" id="CHEBI:30616"/>
    </ligand>
</feature>
<feature type="compositionally biased region" description="Basic and acidic residues" evidence="10">
    <location>
        <begin position="699"/>
        <end position="721"/>
    </location>
</feature>
<accession>A0A376B4V3</accession>
<sequence>MIEAVTQRRSNVPKILNAFKNNNTSQHFSKLRDTKLLLVGAGGIGCELLKDLVLLQYGEIHVVDLDTIDLSNLNRQFLFRHRDIKTPKSTTAVKAVEYFNTNTKLVAYQGNIMDPEIFTIDWFNQFDFFVNALDNLQARRYVNKMSQFLNKKLLESGTSGFDGYIQPMVPHLTECFDCTTKELPKTFPVCTIRSTPSQPIHCIVWAKDFLFQQLFTSDTTIENNNNHNFGSTDPKEIERIKNETNELKSLQLEITNTSTNNNINQIIQHLLTKLFVQDIKKLLSIGTLYNNNSRSNNKNKPSPLSQELINDTINKMKINSNNKILKLNNVWDINDNLIRFIEVAHVLIKRYRKLLSLASSSENNNKDNEVCIEFDKDDQDTLEFVATAANLRSFVFNIPILSIFDIKQIAGNIIPAIATTNAIVAGLSSLSSLKFLTSSSTLYSDKDTNDITSNLSIAFTAKAGKLGNNNKYITTTQVTKPNQNCVVCSTVMRGLLKIAEDGNGNGADSCNSIVLSDLIDNLVSKYGYTNAESISIMDINSGRLLYDADFDDLLNKTLIRDLKISNGNILLITDEDGNDAGKFRKPLELYFQICNDNINADHKPSLILPDIELPLVKPLKSISMDETTDINDNKSQIKEYDEDNGVIDIDDSDDELIMDFNGDADEEEEEEEEEGNTTKHSILYDDETDISAETGIEPPTKKTRGEIRQSKDHEDVIIDLD</sequence>
<dbReference type="InterPro" id="IPR045886">
    <property type="entry name" value="ThiF/MoeB/HesA"/>
</dbReference>
<dbReference type="Proteomes" id="UP000262825">
    <property type="component" value="Unassembled WGS sequence"/>
</dbReference>
<reference evidence="13" key="1">
    <citation type="submission" date="2018-06" db="EMBL/GenBank/DDBJ databases">
        <authorList>
            <person name="Guldener U."/>
        </authorList>
    </citation>
    <scope>NUCLEOTIDE SEQUENCE [LARGE SCALE GENOMIC DNA]</scope>
    <source>
        <strain evidence="13">UTAD17</strain>
    </source>
</reference>
<evidence type="ECO:0000256" key="3">
    <source>
        <dbReference type="ARBA" id="ARBA00022786"/>
    </source>
</evidence>
<feature type="binding site" evidence="8">
    <location>
        <position position="175"/>
    </location>
    <ligand>
        <name>Zn(2+)</name>
        <dbReference type="ChEBI" id="CHEBI:29105"/>
    </ligand>
</feature>
<feature type="active site" description="Glycyl thioester intermediate" evidence="6 9">
    <location>
        <position position="190"/>
    </location>
</feature>
<evidence type="ECO:0000259" key="11">
    <source>
        <dbReference type="Pfam" id="PF00899"/>
    </source>
</evidence>
<dbReference type="InterPro" id="IPR000594">
    <property type="entry name" value="ThiF_NAD_FAD-bd"/>
</dbReference>
<evidence type="ECO:0000313" key="13">
    <source>
        <dbReference type="Proteomes" id="UP000262825"/>
    </source>
</evidence>
<dbReference type="AlphaFoldDB" id="A0A376B4V3"/>
<evidence type="ECO:0000256" key="10">
    <source>
        <dbReference type="SAM" id="MobiDB-lite"/>
    </source>
</evidence>
<protein>
    <submittedName>
        <fullName evidence="12">Related to Ubiquitin-activating enzyme E1-like</fullName>
    </submittedName>
</protein>
<keyword evidence="4 7" id="KW-0067">ATP-binding</keyword>
<evidence type="ECO:0000313" key="12">
    <source>
        <dbReference type="EMBL" id="SSD59718.1"/>
    </source>
</evidence>
<keyword evidence="8" id="KW-0862">Zinc</keyword>
<dbReference type="GO" id="GO:0005737">
    <property type="term" value="C:cytoplasm"/>
    <property type="evidence" value="ECO:0007669"/>
    <property type="project" value="TreeGrafter"/>
</dbReference>
<dbReference type="InterPro" id="IPR033127">
    <property type="entry name" value="UBQ-activ_enz_E1_Cys_AS"/>
</dbReference>
<evidence type="ECO:0000256" key="9">
    <source>
        <dbReference type="PROSITE-ProRule" id="PRU10132"/>
    </source>
</evidence>
<proteinExistence type="predicted"/>
<dbReference type="PANTHER" id="PTHR10953:SF5">
    <property type="entry name" value="SUMO-ACTIVATING ENZYME SUBUNIT 2"/>
    <property type="match status" value="1"/>
</dbReference>
<dbReference type="Pfam" id="PF00899">
    <property type="entry name" value="ThiF"/>
    <property type="match status" value="1"/>
</dbReference>
<name>A0A376B4V3_9ASCO</name>
<feature type="binding site" evidence="7">
    <location>
        <position position="64"/>
    </location>
    <ligand>
        <name>ATP</name>
        <dbReference type="ChEBI" id="CHEBI:30616"/>
    </ligand>
</feature>
<evidence type="ECO:0000256" key="4">
    <source>
        <dbReference type="ARBA" id="ARBA00022840"/>
    </source>
</evidence>
<comment type="pathway">
    <text evidence="5">Protein modification.</text>
</comment>
<dbReference type="GO" id="GO:0005524">
    <property type="term" value="F:ATP binding"/>
    <property type="evidence" value="ECO:0007669"/>
    <property type="project" value="UniProtKB-KW"/>
</dbReference>
<evidence type="ECO:0000256" key="6">
    <source>
        <dbReference type="PIRSR" id="PIRSR039133-1"/>
    </source>
</evidence>
<feature type="binding site" evidence="7">
    <location>
        <position position="88"/>
    </location>
    <ligand>
        <name>ATP</name>
        <dbReference type="ChEBI" id="CHEBI:30616"/>
    </ligand>
</feature>
<dbReference type="GO" id="GO:0031510">
    <property type="term" value="C:SUMO activating enzyme complex"/>
    <property type="evidence" value="ECO:0007669"/>
    <property type="project" value="TreeGrafter"/>
</dbReference>
<evidence type="ECO:0000256" key="7">
    <source>
        <dbReference type="PIRSR" id="PIRSR039133-2"/>
    </source>
</evidence>
<dbReference type="PROSITE" id="PS00865">
    <property type="entry name" value="UBIQUITIN_ACTIVAT_2"/>
    <property type="match status" value="1"/>
</dbReference>
<organism evidence="12 13">
    <name type="scientific">Saccharomycodes ludwigii</name>
    <dbReference type="NCBI Taxonomy" id="36035"/>
    <lineage>
        <taxon>Eukaryota</taxon>
        <taxon>Fungi</taxon>
        <taxon>Dikarya</taxon>
        <taxon>Ascomycota</taxon>
        <taxon>Saccharomycotina</taxon>
        <taxon>Saccharomycetes</taxon>
        <taxon>Saccharomycodales</taxon>
        <taxon>Saccharomycodaceae</taxon>
        <taxon>Saccharomycodes</taxon>
    </lineage>
</organism>
<feature type="region of interest" description="Disordered" evidence="10">
    <location>
        <begin position="663"/>
        <end position="721"/>
    </location>
</feature>
<evidence type="ECO:0000256" key="2">
    <source>
        <dbReference type="ARBA" id="ARBA00022741"/>
    </source>
</evidence>
<feature type="binding site" evidence="8">
    <location>
        <position position="178"/>
    </location>
    <ligand>
        <name>Zn(2+)</name>
        <dbReference type="ChEBI" id="CHEBI:29105"/>
    </ligand>
</feature>
<evidence type="ECO:0000256" key="8">
    <source>
        <dbReference type="PIRSR" id="PIRSR039133-3"/>
    </source>
</evidence>
<dbReference type="PIRSF" id="PIRSF039133">
    <property type="entry name" value="SUMO_E1B"/>
    <property type="match status" value="1"/>
</dbReference>
<feature type="binding site" evidence="7">
    <location>
        <begin position="134"/>
        <end position="139"/>
    </location>
    <ligand>
        <name>ATP</name>
        <dbReference type="ChEBI" id="CHEBI:30616"/>
    </ligand>
</feature>
<dbReference type="OrthoDB" id="10255449at2759"/>
<feature type="binding site" evidence="8">
    <location>
        <position position="488"/>
    </location>
    <ligand>
        <name>Zn(2+)</name>
        <dbReference type="ChEBI" id="CHEBI:29105"/>
    </ligand>
</feature>
<feature type="compositionally biased region" description="Acidic residues" evidence="10">
    <location>
        <begin position="663"/>
        <end position="675"/>
    </location>
</feature>
<evidence type="ECO:0000256" key="5">
    <source>
        <dbReference type="ARBA" id="ARBA00043952"/>
    </source>
</evidence>
<dbReference type="GO" id="GO:0046872">
    <property type="term" value="F:metal ion binding"/>
    <property type="evidence" value="ECO:0007669"/>
    <property type="project" value="UniProtKB-KW"/>
</dbReference>
<feature type="binding site" evidence="8">
    <location>
        <position position="485"/>
    </location>
    <ligand>
        <name>Zn(2+)</name>
        <dbReference type="ChEBI" id="CHEBI:29105"/>
    </ligand>
</feature>
<dbReference type="InterPro" id="IPR030661">
    <property type="entry name" value="Uba2"/>
</dbReference>
<dbReference type="GO" id="GO:0019948">
    <property type="term" value="F:SUMO activating enzyme activity"/>
    <property type="evidence" value="ECO:0007669"/>
    <property type="project" value="InterPro"/>
</dbReference>
<dbReference type="PANTHER" id="PTHR10953">
    <property type="entry name" value="UBIQUITIN-ACTIVATING ENZYME E1"/>
    <property type="match status" value="1"/>
</dbReference>
<keyword evidence="1" id="KW-0436">Ligase</keyword>
<feature type="domain" description="THIF-type NAD/FAD binding fold" evidence="11">
    <location>
        <begin position="28"/>
        <end position="442"/>
    </location>
</feature>
<dbReference type="EMBL" id="UFAJ01000191">
    <property type="protein sequence ID" value="SSD59718.1"/>
    <property type="molecule type" value="Genomic_DNA"/>
</dbReference>
<dbReference type="Gene3D" id="1.10.10.2660">
    <property type="entry name" value="Ubiquitin-activating enzyme E1, SCCH domain"/>
    <property type="match status" value="1"/>
</dbReference>
<dbReference type="SUPFAM" id="SSF69572">
    <property type="entry name" value="Activating enzymes of the ubiquitin-like proteins"/>
    <property type="match status" value="1"/>
</dbReference>
<keyword evidence="8" id="KW-0479">Metal-binding</keyword>
<gene>
    <name evidence="12" type="ORF">SCODWIG_01479</name>
</gene>
<keyword evidence="3" id="KW-0833">Ubl conjugation pathway</keyword>
<keyword evidence="2 7" id="KW-0547">Nucleotide-binding</keyword>
<dbReference type="GO" id="GO:0016925">
    <property type="term" value="P:protein sumoylation"/>
    <property type="evidence" value="ECO:0007669"/>
    <property type="project" value="InterPro"/>
</dbReference>
<dbReference type="InterPro" id="IPR035985">
    <property type="entry name" value="Ubiquitin-activating_enz"/>
</dbReference>
<dbReference type="VEuPathDB" id="FungiDB:SCODWIG_01479"/>
<dbReference type="InterPro" id="IPR042063">
    <property type="entry name" value="Ubi_acti_E1_SCCH"/>
</dbReference>
<keyword evidence="13" id="KW-1185">Reference proteome</keyword>
<dbReference type="Gene3D" id="3.10.290.20">
    <property type="entry name" value="Ubiquitin-like 2 activating enzyme e1b. Chain: B, domain 3"/>
    <property type="match status" value="1"/>
</dbReference>
<feature type="binding site" evidence="7">
    <location>
        <begin position="72"/>
        <end position="75"/>
    </location>
    <ligand>
        <name>ATP</name>
        <dbReference type="ChEBI" id="CHEBI:30616"/>
    </ligand>
</feature>
<evidence type="ECO:0000256" key="1">
    <source>
        <dbReference type="ARBA" id="ARBA00022598"/>
    </source>
</evidence>